<dbReference type="AlphaFoldDB" id="A0A9Q1GJE5"/>
<protein>
    <submittedName>
        <fullName evidence="1">Uncharacterized protein</fullName>
    </submittedName>
</protein>
<evidence type="ECO:0000313" key="2">
    <source>
        <dbReference type="EMBL" id="KAJ8427110.1"/>
    </source>
</evidence>
<gene>
    <name evidence="1" type="ORF">Cgig2_011052</name>
    <name evidence="2" type="ORF">Cgig2_030272</name>
</gene>
<dbReference type="EMBL" id="JAKOGI010003628">
    <property type="protein sequence ID" value="KAJ8420271.1"/>
    <property type="molecule type" value="Genomic_DNA"/>
</dbReference>
<dbReference type="PANTHER" id="PTHR34127">
    <property type="entry name" value="OS04G0405600 PROTEIN"/>
    <property type="match status" value="1"/>
</dbReference>
<evidence type="ECO:0000313" key="3">
    <source>
        <dbReference type="Proteomes" id="UP001153076"/>
    </source>
</evidence>
<dbReference type="Pfam" id="PF07082">
    <property type="entry name" value="DUF1350"/>
    <property type="match status" value="1"/>
</dbReference>
<evidence type="ECO:0000313" key="1">
    <source>
        <dbReference type="EMBL" id="KAJ8420271.1"/>
    </source>
</evidence>
<dbReference type="Proteomes" id="UP001153076">
    <property type="component" value="Unassembled WGS sequence"/>
</dbReference>
<accession>A0A9Q1GJE5</accession>
<comment type="caution">
    <text evidence="1">The sequence shown here is derived from an EMBL/GenBank/DDBJ whole genome shotgun (WGS) entry which is preliminary data.</text>
</comment>
<organism evidence="1 3">
    <name type="scientific">Carnegiea gigantea</name>
    <dbReference type="NCBI Taxonomy" id="171969"/>
    <lineage>
        <taxon>Eukaryota</taxon>
        <taxon>Viridiplantae</taxon>
        <taxon>Streptophyta</taxon>
        <taxon>Embryophyta</taxon>
        <taxon>Tracheophyta</taxon>
        <taxon>Spermatophyta</taxon>
        <taxon>Magnoliopsida</taxon>
        <taxon>eudicotyledons</taxon>
        <taxon>Gunneridae</taxon>
        <taxon>Pentapetalae</taxon>
        <taxon>Caryophyllales</taxon>
        <taxon>Cactineae</taxon>
        <taxon>Cactaceae</taxon>
        <taxon>Cactoideae</taxon>
        <taxon>Echinocereeae</taxon>
        <taxon>Carnegiea</taxon>
    </lineage>
</organism>
<name>A0A9Q1GJE5_9CARY</name>
<dbReference type="OrthoDB" id="4892at2759"/>
<sequence>MTAIAGIVGGRMAMAGWLGTPPIRNRTCSGSSYTHSSNHEEDHIRYVETVNLRFSVRGRRCWVGPLRTGRGAHLPVCRNSDSPARSNSQSSGIHVYSEVERLVTEIVKQSQDAWRGAYNWSEVEALRDSREEMHEAGNDFLCTNQRVVLGAWVLGPRHSSPWSAVHFIGGIFVGAAPQLAYRLFLERLCEKGILVIATPYASGFDHFLIADEVQYKFDRCLRAMQETVSLGFSHVSLRIISHRNSLFLASGIHWDRSSTY</sequence>
<keyword evidence="3" id="KW-1185">Reference proteome</keyword>
<dbReference type="InterPro" id="IPR010765">
    <property type="entry name" value="DUF1350"/>
</dbReference>
<dbReference type="EMBL" id="JAKOGI010001190">
    <property type="protein sequence ID" value="KAJ8427110.1"/>
    <property type="molecule type" value="Genomic_DNA"/>
</dbReference>
<reference evidence="1" key="1">
    <citation type="submission" date="2022-04" db="EMBL/GenBank/DDBJ databases">
        <title>Carnegiea gigantea Genome sequencing and assembly v2.</title>
        <authorList>
            <person name="Copetti D."/>
            <person name="Sanderson M.J."/>
            <person name="Burquez A."/>
            <person name="Wojciechowski M.F."/>
        </authorList>
    </citation>
    <scope>NUCLEOTIDE SEQUENCE</scope>
    <source>
        <strain evidence="1">SGP5-SGP5p</strain>
        <tissue evidence="1">Aerial part</tissue>
    </source>
</reference>
<dbReference type="PANTHER" id="PTHR34127:SF1">
    <property type="entry name" value="OS04G0405600 PROTEIN"/>
    <property type="match status" value="1"/>
</dbReference>
<proteinExistence type="predicted"/>